<dbReference type="EMBL" id="CAJNOJ010001624">
    <property type="protein sequence ID" value="CAF1553563.1"/>
    <property type="molecule type" value="Genomic_DNA"/>
</dbReference>
<protein>
    <submittedName>
        <fullName evidence="2">Uncharacterized protein</fullName>
    </submittedName>
</protein>
<dbReference type="EMBL" id="CAJNOR010015846">
    <property type="protein sequence ID" value="CAF1683423.1"/>
    <property type="molecule type" value="Genomic_DNA"/>
</dbReference>
<name>A0A816HAS5_ADIRI</name>
<organism evidence="2 3">
    <name type="scientific">Adineta ricciae</name>
    <name type="common">Rotifer</name>
    <dbReference type="NCBI Taxonomy" id="249248"/>
    <lineage>
        <taxon>Eukaryota</taxon>
        <taxon>Metazoa</taxon>
        <taxon>Spiralia</taxon>
        <taxon>Gnathifera</taxon>
        <taxon>Rotifera</taxon>
        <taxon>Eurotatoria</taxon>
        <taxon>Bdelloidea</taxon>
        <taxon>Adinetida</taxon>
        <taxon>Adinetidae</taxon>
        <taxon>Adineta</taxon>
    </lineage>
</organism>
<accession>A0A816HAS5</accession>
<keyword evidence="3" id="KW-1185">Reference proteome</keyword>
<gene>
    <name evidence="1" type="ORF">EDS130_LOCUS46170</name>
    <name evidence="2" type="ORF">XAT740_LOCUS61194</name>
</gene>
<dbReference type="AlphaFoldDB" id="A0A816HAS5"/>
<evidence type="ECO:0000313" key="2">
    <source>
        <dbReference type="EMBL" id="CAF1683423.1"/>
    </source>
</evidence>
<reference evidence="2" key="1">
    <citation type="submission" date="2021-02" db="EMBL/GenBank/DDBJ databases">
        <authorList>
            <person name="Nowell W R."/>
        </authorList>
    </citation>
    <scope>NUCLEOTIDE SEQUENCE</scope>
</reference>
<evidence type="ECO:0000313" key="3">
    <source>
        <dbReference type="Proteomes" id="UP000663828"/>
    </source>
</evidence>
<comment type="caution">
    <text evidence="2">The sequence shown here is derived from an EMBL/GenBank/DDBJ whole genome shotgun (WGS) entry which is preliminary data.</text>
</comment>
<evidence type="ECO:0000313" key="1">
    <source>
        <dbReference type="EMBL" id="CAF1553563.1"/>
    </source>
</evidence>
<sequence>MLNSVERISQIIPKVKQQLLFLEEREKLFRQIEDSSISCDGSLSNTSVISKTSALSLLNAQAPSGLSISSQSSHSAHLSNANLAATMSTNSSVVDQTIAAATAATADAPPSFPDTYEIPALPKALLKDIEVGNLKTFGPHCQGR</sequence>
<dbReference type="Proteomes" id="UP000663852">
    <property type="component" value="Unassembled WGS sequence"/>
</dbReference>
<proteinExistence type="predicted"/>
<dbReference type="OrthoDB" id="10031645at2759"/>
<dbReference type="Proteomes" id="UP000663828">
    <property type="component" value="Unassembled WGS sequence"/>
</dbReference>